<feature type="region of interest" description="Disordered" evidence="4">
    <location>
        <begin position="444"/>
        <end position="463"/>
    </location>
</feature>
<dbReference type="GO" id="GO:0042597">
    <property type="term" value="C:periplasmic space"/>
    <property type="evidence" value="ECO:0007669"/>
    <property type="project" value="UniProtKB-ARBA"/>
</dbReference>
<keyword evidence="3" id="KW-0732">Signal</keyword>
<dbReference type="EMBL" id="JBHTAH010000001">
    <property type="protein sequence ID" value="MFC7068237.1"/>
    <property type="molecule type" value="Genomic_DNA"/>
</dbReference>
<accession>A0ABD5W4M5</accession>
<dbReference type="InterPro" id="IPR000914">
    <property type="entry name" value="SBP_5_dom"/>
</dbReference>
<feature type="compositionally biased region" description="Polar residues" evidence="4">
    <location>
        <begin position="43"/>
        <end position="58"/>
    </location>
</feature>
<dbReference type="GeneID" id="81126551"/>
<evidence type="ECO:0000313" key="6">
    <source>
        <dbReference type="EMBL" id="MFC7068237.1"/>
    </source>
</evidence>
<evidence type="ECO:0000259" key="5">
    <source>
        <dbReference type="Pfam" id="PF00496"/>
    </source>
</evidence>
<dbReference type="InterPro" id="IPR039424">
    <property type="entry name" value="SBP_5"/>
</dbReference>
<dbReference type="InterPro" id="IPR030678">
    <property type="entry name" value="Peptide/Ni-bd"/>
</dbReference>
<dbReference type="PROSITE" id="PS51318">
    <property type="entry name" value="TAT"/>
    <property type="match status" value="1"/>
</dbReference>
<feature type="domain" description="Solute-binding protein family 5" evidence="5">
    <location>
        <begin position="142"/>
        <end position="580"/>
    </location>
</feature>
<sequence length="689" mass="75749">MSDNQSGSSRRRFLQGTGVAAVSAGLAGCSGNGSDTESDDGESTPTADQTPTDNQQSAEDIPRGGIFNFGMGTAPDTLNALASSSAYASVIYGQTYESGATIDPVNFEMHPNVFTDWDYEVLDETGETDLPNTELYINVRDDGLTWNDGTEFTVDDVLFTYRYYMDQVPGGYAASINPIIGIEEHDGDYDLVMTLNQPNSTFAYDQFGLPLLPRHRWEDVDDYNTYAPQDTDFGGPVGLGPGVVTRYEPDTAVEVSFADREGEYTLADLSWREDVPGMIPGGPFVDAIRYRIYSSQSALHQALFNGDIDSLYNTIRTSRIPDAEESDDIELIDGFDTGYSHYSFNLRNTPLDDQAFRQVLGFAFDDVYWTQQLQRGYVQEGDFVMPPGYTAVRPETGTDQELLTGPSTQAFTFRQSSPSVPDVEAIRSFLTEGDIITGEGGTYAGQEYPGSLTGVTSSQSEPKHEYTFGPVESEVLVNSDQDPDQEIRVDGETITDINGSPLTMLLSPASETPQTAQMVEDWIASLQQIGIPVDREVVSFNTRVTRAYGSEDYDMFSMGWVNLSPFATNTLYGLHHSDNADDHSVVETEGDDSNTSTLLNNAMGYGVVSESGADELIDEARTTLDPEERNDISRQAVERIYLDFATMVTDYEITKWPVNTSEWGGVVGNIPGPGSTYIGTQFLQLYQRE</sequence>
<protein>
    <submittedName>
        <fullName evidence="6">ABC transporter substrate-binding protein</fullName>
    </submittedName>
</protein>
<keyword evidence="7" id="KW-1185">Reference proteome</keyword>
<name>A0ABD5W4M5_9EURY</name>
<dbReference type="PANTHER" id="PTHR30290:SF9">
    <property type="entry name" value="OLIGOPEPTIDE-BINDING PROTEIN APPA"/>
    <property type="match status" value="1"/>
</dbReference>
<dbReference type="Gene3D" id="3.40.190.10">
    <property type="entry name" value="Periplasmic binding protein-like II"/>
    <property type="match status" value="1"/>
</dbReference>
<dbReference type="Proteomes" id="UP001596461">
    <property type="component" value="Unassembled WGS sequence"/>
</dbReference>
<feature type="region of interest" description="Disordered" evidence="4">
    <location>
        <begin position="25"/>
        <end position="64"/>
    </location>
</feature>
<dbReference type="Gene3D" id="3.10.105.10">
    <property type="entry name" value="Dipeptide-binding Protein, Domain 3"/>
    <property type="match status" value="1"/>
</dbReference>
<gene>
    <name evidence="6" type="ORF">ACFQL9_01160</name>
</gene>
<dbReference type="PIRSF" id="PIRSF002741">
    <property type="entry name" value="MppA"/>
    <property type="match status" value="1"/>
</dbReference>
<evidence type="ECO:0000256" key="1">
    <source>
        <dbReference type="ARBA" id="ARBA00005695"/>
    </source>
</evidence>
<dbReference type="PANTHER" id="PTHR30290">
    <property type="entry name" value="PERIPLASMIC BINDING COMPONENT OF ABC TRANSPORTER"/>
    <property type="match status" value="1"/>
</dbReference>
<comment type="caution">
    <text evidence="6">The sequence shown here is derived from an EMBL/GenBank/DDBJ whole genome shotgun (WGS) entry which is preliminary data.</text>
</comment>
<evidence type="ECO:0000256" key="2">
    <source>
        <dbReference type="ARBA" id="ARBA00022448"/>
    </source>
</evidence>
<dbReference type="CDD" id="cd00995">
    <property type="entry name" value="PBP2_NikA_DppA_OppA_like"/>
    <property type="match status" value="1"/>
</dbReference>
<dbReference type="SUPFAM" id="SSF53850">
    <property type="entry name" value="Periplasmic binding protein-like II"/>
    <property type="match status" value="1"/>
</dbReference>
<dbReference type="InterPro" id="IPR019546">
    <property type="entry name" value="TAT_signal_bac_arc"/>
</dbReference>
<dbReference type="Pfam" id="PF00496">
    <property type="entry name" value="SBP_bac_5"/>
    <property type="match status" value="1"/>
</dbReference>
<dbReference type="AlphaFoldDB" id="A0ABD5W4M5"/>
<evidence type="ECO:0000313" key="7">
    <source>
        <dbReference type="Proteomes" id="UP001596461"/>
    </source>
</evidence>
<organism evidence="6 7">
    <name type="scientific">Halobaculum lipolyticum</name>
    <dbReference type="NCBI Taxonomy" id="3032001"/>
    <lineage>
        <taxon>Archaea</taxon>
        <taxon>Methanobacteriati</taxon>
        <taxon>Methanobacteriota</taxon>
        <taxon>Stenosarchaea group</taxon>
        <taxon>Halobacteria</taxon>
        <taxon>Halobacteriales</taxon>
        <taxon>Haloferacaceae</taxon>
        <taxon>Halobaculum</taxon>
    </lineage>
</organism>
<dbReference type="RefSeq" id="WP_284031636.1">
    <property type="nucleotide sequence ID" value="NZ_CP126154.1"/>
</dbReference>
<keyword evidence="2" id="KW-0813">Transport</keyword>
<evidence type="ECO:0000256" key="4">
    <source>
        <dbReference type="SAM" id="MobiDB-lite"/>
    </source>
</evidence>
<proteinExistence type="inferred from homology"/>
<evidence type="ECO:0000256" key="3">
    <source>
        <dbReference type="ARBA" id="ARBA00022729"/>
    </source>
</evidence>
<comment type="similarity">
    <text evidence="1">Belongs to the bacterial solute-binding protein 5 family.</text>
</comment>
<dbReference type="InterPro" id="IPR006311">
    <property type="entry name" value="TAT_signal"/>
</dbReference>
<reference evidence="6 7" key="1">
    <citation type="journal article" date="2019" name="Int. J. Syst. Evol. Microbiol.">
        <title>The Global Catalogue of Microorganisms (GCM) 10K type strain sequencing project: providing services to taxonomists for standard genome sequencing and annotation.</title>
        <authorList>
            <consortium name="The Broad Institute Genomics Platform"/>
            <consortium name="The Broad Institute Genome Sequencing Center for Infectious Disease"/>
            <person name="Wu L."/>
            <person name="Ma J."/>
        </authorList>
    </citation>
    <scope>NUCLEOTIDE SEQUENCE [LARGE SCALE GENOMIC DNA]</scope>
    <source>
        <strain evidence="6 7">DT31</strain>
    </source>
</reference>
<dbReference type="NCBIfam" id="TIGR01409">
    <property type="entry name" value="TAT_signal_seq"/>
    <property type="match status" value="1"/>
</dbReference>